<name>A0A0C7MX66_9SACH</name>
<organism evidence="2 3">
    <name type="scientific">Lachancea lanzarotensis</name>
    <dbReference type="NCBI Taxonomy" id="1245769"/>
    <lineage>
        <taxon>Eukaryota</taxon>
        <taxon>Fungi</taxon>
        <taxon>Dikarya</taxon>
        <taxon>Ascomycota</taxon>
        <taxon>Saccharomycotina</taxon>
        <taxon>Saccharomycetes</taxon>
        <taxon>Saccharomycetales</taxon>
        <taxon>Saccharomycetaceae</taxon>
        <taxon>Lachancea</taxon>
    </lineage>
</organism>
<dbReference type="AlphaFoldDB" id="A0A0C7MX66"/>
<evidence type="ECO:0000256" key="1">
    <source>
        <dbReference type="SAM" id="MobiDB-lite"/>
    </source>
</evidence>
<evidence type="ECO:0000313" key="2">
    <source>
        <dbReference type="EMBL" id="CEP64578.1"/>
    </source>
</evidence>
<accession>A0A0C7MX66</accession>
<evidence type="ECO:0000313" key="3">
    <source>
        <dbReference type="Proteomes" id="UP000054304"/>
    </source>
</evidence>
<dbReference type="RefSeq" id="XP_022630783.1">
    <property type="nucleotide sequence ID" value="XM_022774843.1"/>
</dbReference>
<feature type="region of interest" description="Disordered" evidence="1">
    <location>
        <begin position="21"/>
        <end position="41"/>
    </location>
</feature>
<dbReference type="Proteomes" id="UP000054304">
    <property type="component" value="Unassembled WGS sequence"/>
</dbReference>
<reference evidence="2 3" key="1">
    <citation type="submission" date="2014-12" db="EMBL/GenBank/DDBJ databases">
        <authorList>
            <person name="Neuveglise Cecile"/>
        </authorList>
    </citation>
    <scope>NUCLEOTIDE SEQUENCE [LARGE SCALE GENOMIC DNA]</scope>
    <source>
        <strain evidence="2 3">CBS 12615</strain>
    </source>
</reference>
<sequence>MAFLVLTSEISAPFVIPSVSPVSPAASRKNSAASLEAARKN</sequence>
<keyword evidence="3" id="KW-1185">Reference proteome</keyword>
<dbReference type="HOGENOM" id="CLU_195455_0_0_1"/>
<protein>
    <submittedName>
        <fullName evidence="2">LALA0S12e02146g1_1</fullName>
    </submittedName>
</protein>
<dbReference type="Pfam" id="PF22044">
    <property type="entry name" value="SPO24"/>
    <property type="match status" value="1"/>
</dbReference>
<dbReference type="GeneID" id="34688137"/>
<dbReference type="InterPro" id="IPR054415">
    <property type="entry name" value="SPO24"/>
</dbReference>
<dbReference type="EMBL" id="LN736371">
    <property type="protein sequence ID" value="CEP64578.1"/>
    <property type="molecule type" value="Genomic_DNA"/>
</dbReference>
<gene>
    <name evidence="2" type="ORF">LALA0_S12e02146g</name>
</gene>
<proteinExistence type="predicted"/>